<dbReference type="AlphaFoldDB" id="A0A7L4WP34"/>
<dbReference type="Pfam" id="PF06868">
    <property type="entry name" value="DUF1257"/>
    <property type="match status" value="1"/>
</dbReference>
<comment type="similarity">
    <text evidence="2">Belongs to the ycf35 family.</text>
</comment>
<evidence type="ECO:0000256" key="4">
    <source>
        <dbReference type="ARBA" id="ARBA00022640"/>
    </source>
</evidence>
<name>A0A7L4WP34_9FLOR</name>
<dbReference type="InterPro" id="IPR009666">
    <property type="entry name" value="Uncharacterised_Ycf35"/>
</dbReference>
<evidence type="ECO:0000256" key="1">
    <source>
        <dbReference type="ARBA" id="ARBA00004474"/>
    </source>
</evidence>
<accession>A0A7L4WP34</accession>
<dbReference type="RefSeq" id="YP_009944523.1">
    <property type="nucleotide sequence ID" value="NC_051457.1"/>
</dbReference>
<geneLocation type="chloroplast" evidence="5"/>
<dbReference type="GO" id="GO:0009536">
    <property type="term" value="C:plastid"/>
    <property type="evidence" value="ECO:0007669"/>
    <property type="project" value="UniProtKB-SubCell"/>
</dbReference>
<comment type="subcellular location">
    <subcellularLocation>
        <location evidence="1">Plastid</location>
    </subcellularLocation>
</comment>
<gene>
    <name evidence="5" type="primary">ycf35</name>
</gene>
<reference evidence="5" key="1">
    <citation type="submission" date="2018-09" db="EMBL/GenBank/DDBJ databases">
        <title>Genomics and Phylogenetic analysis of three type specimens of Osmundea (Rhodomelaceae, Rhodophyta).</title>
        <authorList>
            <person name="Hughey J.R."/>
            <person name="Miller K.A."/>
        </authorList>
    </citation>
    <scope>NUCLEOTIDE SEQUENCE</scope>
</reference>
<dbReference type="GeneID" id="60234854"/>
<proteinExistence type="inferred from homology"/>
<organism evidence="5">
    <name type="scientific">Osmundea sinicola</name>
    <dbReference type="NCBI Taxonomy" id="290685"/>
    <lineage>
        <taxon>Eukaryota</taxon>
        <taxon>Rhodophyta</taxon>
        <taxon>Florideophyceae</taxon>
        <taxon>Rhodymeniophycidae</taxon>
        <taxon>Ceramiales</taxon>
        <taxon>Rhodomelaceae</taxon>
        <taxon>Laurencieae</taxon>
        <taxon>Osmundea</taxon>
    </lineage>
</organism>
<evidence type="ECO:0000313" key="5">
    <source>
        <dbReference type="EMBL" id="QFR99817.1"/>
    </source>
</evidence>
<dbReference type="EMBL" id="MH898941">
    <property type="protein sequence ID" value="QFR99817.1"/>
    <property type="molecule type" value="Genomic_DNA"/>
</dbReference>
<evidence type="ECO:0000256" key="2">
    <source>
        <dbReference type="ARBA" id="ARBA00009068"/>
    </source>
</evidence>
<sequence length="128" mass="14568">MSHFSKIKTNIANNDMLTTTLSEMGFIYKYSTDAVSQKDIFVYTSRDITNHVFSFIWNGSNYNLLADVNSWSLDVDFNCFIDSLSQIYAYNIILNQSCLNGFSKVSEKTATDGSIKIKLKRWSTSNLS</sequence>
<evidence type="ECO:0000256" key="3">
    <source>
        <dbReference type="ARBA" id="ARBA00021585"/>
    </source>
</evidence>
<dbReference type="PANTHER" id="PTHR39638">
    <property type="entry name" value="YCF35"/>
    <property type="match status" value="1"/>
</dbReference>
<keyword evidence="4 5" id="KW-0934">Plastid</keyword>
<dbReference type="PANTHER" id="PTHR39638:SF2">
    <property type="entry name" value="YCF35"/>
    <property type="match status" value="1"/>
</dbReference>
<keyword evidence="5" id="KW-0150">Chloroplast</keyword>
<protein>
    <recommendedName>
        <fullName evidence="3">Uncharacterized protein ycf35</fullName>
    </recommendedName>
</protein>